<dbReference type="AlphaFoldDB" id="A0A7I9WMB0"/>
<dbReference type="EMBL" id="BLKT01000003">
    <property type="protein sequence ID" value="GFG58488.1"/>
    <property type="molecule type" value="Genomic_DNA"/>
</dbReference>
<organism evidence="1 2">
    <name type="scientific">Mycolicibacterium murale</name>
    <dbReference type="NCBI Taxonomy" id="182220"/>
    <lineage>
        <taxon>Bacteria</taxon>
        <taxon>Bacillati</taxon>
        <taxon>Actinomycetota</taxon>
        <taxon>Actinomycetes</taxon>
        <taxon>Mycobacteriales</taxon>
        <taxon>Mycobacteriaceae</taxon>
        <taxon>Mycolicibacterium</taxon>
    </lineage>
</organism>
<comment type="caution">
    <text evidence="1">The sequence shown here is derived from an EMBL/GenBank/DDBJ whole genome shotgun (WGS) entry which is preliminary data.</text>
</comment>
<accession>A0A7I9WMB0</accession>
<evidence type="ECO:0000313" key="2">
    <source>
        <dbReference type="Proteomes" id="UP000465241"/>
    </source>
</evidence>
<gene>
    <name evidence="1" type="ORF">MMUR_26240</name>
</gene>
<evidence type="ECO:0000313" key="1">
    <source>
        <dbReference type="EMBL" id="GFG58488.1"/>
    </source>
</evidence>
<keyword evidence="2" id="KW-1185">Reference proteome</keyword>
<sequence length="136" mass="14433">MTFTFANIKSWSAGDGREVFHAASSRAQAAQDAADGLAELPAFTTWGGESAEAAKEAIGNDMAGQITDSELHGASQRLVDLDENIVEVWADTVAVPQQPGTDTSAAANEFTQAYRDYNTEHNDVVDGLLVTCPRDA</sequence>
<name>A0A7I9WMB0_9MYCO</name>
<dbReference type="Proteomes" id="UP000465241">
    <property type="component" value="Unassembled WGS sequence"/>
</dbReference>
<protein>
    <submittedName>
        <fullName evidence="1">Uncharacterized protein</fullName>
    </submittedName>
</protein>
<reference evidence="1 2" key="1">
    <citation type="journal article" date="2019" name="Emerg. Microbes Infect.">
        <title>Comprehensive subspecies identification of 175 nontuberculous mycobacteria species based on 7547 genomic profiles.</title>
        <authorList>
            <person name="Matsumoto Y."/>
            <person name="Kinjo T."/>
            <person name="Motooka D."/>
            <person name="Nabeya D."/>
            <person name="Jung N."/>
            <person name="Uechi K."/>
            <person name="Horii T."/>
            <person name="Iida T."/>
            <person name="Fujita J."/>
            <person name="Nakamura S."/>
        </authorList>
    </citation>
    <scope>NUCLEOTIDE SEQUENCE [LARGE SCALE GENOMIC DNA]</scope>
    <source>
        <strain evidence="1 2">JCM 13392</strain>
    </source>
</reference>
<dbReference type="RefSeq" id="WP_193489313.1">
    <property type="nucleotide sequence ID" value="NZ_BAAAMC010000058.1"/>
</dbReference>
<proteinExistence type="predicted"/>